<dbReference type="Proteomes" id="UP000190188">
    <property type="component" value="Unassembled WGS sequence"/>
</dbReference>
<reference evidence="9 10" key="1">
    <citation type="submission" date="2017-01" db="EMBL/GenBank/DDBJ databases">
        <title>Genome analysis of Paenibacillus selenitrireducens ES3-24.</title>
        <authorList>
            <person name="Xu D."/>
            <person name="Yao R."/>
            <person name="Zheng S."/>
        </authorList>
    </citation>
    <scope>NUCLEOTIDE SEQUENCE [LARGE SCALE GENOMIC DNA]</scope>
    <source>
        <strain evidence="9 10">ES3-24</strain>
    </source>
</reference>
<dbReference type="PROSITE" id="PS00137">
    <property type="entry name" value="SUBTILASE_HIS"/>
    <property type="match status" value="1"/>
</dbReference>
<dbReference type="Pfam" id="PF00082">
    <property type="entry name" value="Peptidase_S8"/>
    <property type="match status" value="1"/>
</dbReference>
<evidence type="ECO:0000256" key="6">
    <source>
        <dbReference type="PROSITE-ProRule" id="PRU01240"/>
    </source>
</evidence>
<keyword evidence="5 6" id="KW-0720">Serine protease</keyword>
<comment type="similarity">
    <text evidence="1 6 7">Belongs to the peptidase S8 family.</text>
</comment>
<dbReference type="SUPFAM" id="SSF52743">
    <property type="entry name" value="Subtilisin-like"/>
    <property type="match status" value="1"/>
</dbReference>
<keyword evidence="10" id="KW-1185">Reference proteome</keyword>
<name>A0A1T2XNC1_9BACL</name>
<proteinExistence type="inferred from homology"/>
<gene>
    <name evidence="9" type="ORF">BVG16_03410</name>
</gene>
<dbReference type="InterPro" id="IPR015500">
    <property type="entry name" value="Peptidase_S8_subtilisin-rel"/>
</dbReference>
<dbReference type="InterPro" id="IPR036852">
    <property type="entry name" value="Peptidase_S8/S53_dom_sf"/>
</dbReference>
<evidence type="ECO:0000256" key="4">
    <source>
        <dbReference type="ARBA" id="ARBA00022801"/>
    </source>
</evidence>
<evidence type="ECO:0000256" key="3">
    <source>
        <dbReference type="ARBA" id="ARBA00022723"/>
    </source>
</evidence>
<dbReference type="CDD" id="cd07477">
    <property type="entry name" value="Peptidases_S8_Subtilisin_subset"/>
    <property type="match status" value="1"/>
</dbReference>
<keyword evidence="4 6" id="KW-0378">Hydrolase</keyword>
<feature type="active site" description="Charge relay system" evidence="6">
    <location>
        <position position="162"/>
    </location>
</feature>
<organism evidence="9 10">
    <name type="scientific">Paenibacillus selenitireducens</name>
    <dbReference type="NCBI Taxonomy" id="1324314"/>
    <lineage>
        <taxon>Bacteria</taxon>
        <taxon>Bacillati</taxon>
        <taxon>Bacillota</taxon>
        <taxon>Bacilli</taxon>
        <taxon>Bacillales</taxon>
        <taxon>Paenibacillaceae</taxon>
        <taxon>Paenibacillus</taxon>
    </lineage>
</organism>
<dbReference type="PRINTS" id="PR00723">
    <property type="entry name" value="SUBTILISIN"/>
</dbReference>
<feature type="domain" description="Peptidase S8/S53" evidence="8">
    <location>
        <begin position="123"/>
        <end position="364"/>
    </location>
</feature>
<sequence>MGKWLSTLTAAIDSKSTKRSQRKIIIFKDNKSYHQCVRFLKNKNITPLKQVKSARMVCIHIKSEKHVHEISKHPSIHRVETDIAVKAHGGSPKRSVYASSPKLNIPWGIRRIRAPKVWPISLGEGVRIGIIDTGIGPNHDVKVFGGINTINRQRSFRDNNGHGTFVAGVAAARGNSGTIAGAAPLAKLYAVKALDVFGNGFVSDIIEGIEWCIQHRMHVINMSLGLNQHSSALQQSIRKAYRKGIVIVASAGNNGSMSGGIDEPAKYPEVIAVASSNIRNQISNFSSRGKGIDITAPGENIRSLRVGKGTAIESGTSFSSPHAAGSTALLLHLQPNLTPRLVRHLLTSTAVKLKGIPKTAQGHGLLQVNRAAFKLSTRRKKGKL</sequence>
<evidence type="ECO:0000259" key="8">
    <source>
        <dbReference type="Pfam" id="PF00082"/>
    </source>
</evidence>
<dbReference type="STRING" id="1324314.BVG16_03410"/>
<dbReference type="Gene3D" id="3.40.50.200">
    <property type="entry name" value="Peptidase S8/S53 domain"/>
    <property type="match status" value="1"/>
</dbReference>
<dbReference type="InterPro" id="IPR023827">
    <property type="entry name" value="Peptidase_S8_Asp-AS"/>
</dbReference>
<protein>
    <submittedName>
        <fullName evidence="9">Peptidase S8</fullName>
    </submittedName>
</protein>
<keyword evidence="3" id="KW-0479">Metal-binding</keyword>
<dbReference type="EMBL" id="MSZX01000001">
    <property type="protein sequence ID" value="OPA81370.1"/>
    <property type="molecule type" value="Genomic_DNA"/>
</dbReference>
<evidence type="ECO:0000256" key="2">
    <source>
        <dbReference type="ARBA" id="ARBA00022670"/>
    </source>
</evidence>
<feature type="active site" description="Charge relay system" evidence="6">
    <location>
        <position position="317"/>
    </location>
</feature>
<dbReference type="InterPro" id="IPR023828">
    <property type="entry name" value="Peptidase_S8_Ser-AS"/>
</dbReference>
<evidence type="ECO:0000256" key="1">
    <source>
        <dbReference type="ARBA" id="ARBA00011073"/>
    </source>
</evidence>
<dbReference type="GO" id="GO:0046872">
    <property type="term" value="F:metal ion binding"/>
    <property type="evidence" value="ECO:0007669"/>
    <property type="project" value="UniProtKB-KW"/>
</dbReference>
<dbReference type="RefSeq" id="WP_078497107.1">
    <property type="nucleotide sequence ID" value="NZ_MSZX01000001.1"/>
</dbReference>
<dbReference type="AlphaFoldDB" id="A0A1T2XNC1"/>
<evidence type="ECO:0000313" key="10">
    <source>
        <dbReference type="Proteomes" id="UP000190188"/>
    </source>
</evidence>
<feature type="active site" description="Charge relay system" evidence="6">
    <location>
        <position position="132"/>
    </location>
</feature>
<keyword evidence="2 6" id="KW-0645">Protease</keyword>
<dbReference type="InterPro" id="IPR022398">
    <property type="entry name" value="Peptidase_S8_His-AS"/>
</dbReference>
<dbReference type="PROSITE" id="PS51892">
    <property type="entry name" value="SUBTILASE"/>
    <property type="match status" value="1"/>
</dbReference>
<comment type="caution">
    <text evidence="9">The sequence shown here is derived from an EMBL/GenBank/DDBJ whole genome shotgun (WGS) entry which is preliminary data.</text>
</comment>
<dbReference type="PROSITE" id="PS00138">
    <property type="entry name" value="SUBTILASE_SER"/>
    <property type="match status" value="1"/>
</dbReference>
<evidence type="ECO:0000313" key="9">
    <source>
        <dbReference type="EMBL" id="OPA81370.1"/>
    </source>
</evidence>
<dbReference type="GO" id="GO:0004252">
    <property type="term" value="F:serine-type endopeptidase activity"/>
    <property type="evidence" value="ECO:0007669"/>
    <property type="project" value="UniProtKB-UniRule"/>
</dbReference>
<evidence type="ECO:0000256" key="7">
    <source>
        <dbReference type="RuleBase" id="RU003355"/>
    </source>
</evidence>
<dbReference type="GO" id="GO:0006508">
    <property type="term" value="P:proteolysis"/>
    <property type="evidence" value="ECO:0007669"/>
    <property type="project" value="UniProtKB-KW"/>
</dbReference>
<evidence type="ECO:0000256" key="5">
    <source>
        <dbReference type="ARBA" id="ARBA00022825"/>
    </source>
</evidence>
<accession>A0A1T2XNC1</accession>
<dbReference type="InterPro" id="IPR050131">
    <property type="entry name" value="Peptidase_S8_subtilisin-like"/>
</dbReference>
<dbReference type="PANTHER" id="PTHR43806:SF11">
    <property type="entry name" value="CEREVISIN-RELATED"/>
    <property type="match status" value="1"/>
</dbReference>
<dbReference type="PANTHER" id="PTHR43806">
    <property type="entry name" value="PEPTIDASE S8"/>
    <property type="match status" value="1"/>
</dbReference>
<dbReference type="InterPro" id="IPR034202">
    <property type="entry name" value="Subtilisin_Carlsberg-like"/>
</dbReference>
<dbReference type="InterPro" id="IPR000209">
    <property type="entry name" value="Peptidase_S8/S53_dom"/>
</dbReference>
<dbReference type="OrthoDB" id="9798386at2"/>
<dbReference type="PROSITE" id="PS00136">
    <property type="entry name" value="SUBTILASE_ASP"/>
    <property type="match status" value="1"/>
</dbReference>